<keyword evidence="3 8" id="KW-0545">Nucleotide biosynthesis</keyword>
<dbReference type="CDD" id="cd01428">
    <property type="entry name" value="ADK"/>
    <property type="match status" value="1"/>
</dbReference>
<feature type="binding site" evidence="8">
    <location>
        <position position="92"/>
    </location>
    <ligand>
        <name>AMP</name>
        <dbReference type="ChEBI" id="CHEBI:456215"/>
    </ligand>
</feature>
<feature type="binding site" evidence="8">
    <location>
        <position position="150"/>
    </location>
    <ligand>
        <name>Zn(2+)</name>
        <dbReference type="ChEBI" id="CHEBI:29105"/>
        <note>structural</note>
    </ligand>
</feature>
<proteinExistence type="inferred from homology"/>
<keyword evidence="2 8" id="KW-0479">Metal-binding</keyword>
<protein>
    <recommendedName>
        <fullName evidence="8 10">Adenylate kinase</fullName>
        <shortName evidence="8">AK</shortName>
        <ecNumber evidence="8 10">2.7.4.3</ecNumber>
    </recommendedName>
    <alternativeName>
        <fullName evidence="8">ATP-AMP transphosphorylase</fullName>
    </alternativeName>
    <alternativeName>
        <fullName evidence="8">ATP:AMP phosphotransferase</fullName>
    </alternativeName>
    <alternativeName>
        <fullName evidence="8">Adenylate monophosphate kinase</fullName>
    </alternativeName>
</protein>
<feature type="domain" description="Adenylate kinase active site lid" evidence="11">
    <location>
        <begin position="127"/>
        <end position="162"/>
    </location>
</feature>
<comment type="catalytic activity">
    <reaction evidence="8 10">
        <text>AMP + ATP = 2 ADP</text>
        <dbReference type="Rhea" id="RHEA:12973"/>
        <dbReference type="ChEBI" id="CHEBI:30616"/>
        <dbReference type="ChEBI" id="CHEBI:456215"/>
        <dbReference type="ChEBI" id="CHEBI:456216"/>
        <dbReference type="EC" id="2.7.4.3"/>
    </reaction>
</comment>
<comment type="function">
    <text evidence="8">Catalyzes the reversible transfer of the terminal phosphate group between ATP and AMP. Plays an important role in cellular energy homeostasis and in adenine nucleotide metabolism.</text>
</comment>
<dbReference type="Pfam" id="PF00406">
    <property type="entry name" value="ADK"/>
    <property type="match status" value="1"/>
</dbReference>
<feature type="binding site" evidence="8">
    <location>
        <position position="199"/>
    </location>
    <ligand>
        <name>ATP</name>
        <dbReference type="ChEBI" id="CHEBI:30616"/>
    </ligand>
</feature>
<dbReference type="InterPro" id="IPR006259">
    <property type="entry name" value="Adenyl_kin_sub"/>
</dbReference>
<dbReference type="Proteomes" id="UP000306409">
    <property type="component" value="Chromosome"/>
</dbReference>
<keyword evidence="1 8" id="KW-0808">Transferase</keyword>
<feature type="binding site" evidence="8">
    <location>
        <begin position="57"/>
        <end position="59"/>
    </location>
    <ligand>
        <name>AMP</name>
        <dbReference type="ChEBI" id="CHEBI:456215"/>
    </ligand>
</feature>
<gene>
    <name evidence="8" type="primary">adk</name>
    <name evidence="12" type="ORF">EHE19_003875</name>
</gene>
<reference evidence="12 13" key="1">
    <citation type="submission" date="2020-09" db="EMBL/GenBank/DDBJ databases">
        <title>Characterization and genome sequencing of Ruminiclostridium sp. nov. MA18.</title>
        <authorList>
            <person name="Rettenmaier R."/>
            <person name="Kowollik M.-L."/>
            <person name="Liebl W."/>
            <person name="Zverlov V."/>
        </authorList>
    </citation>
    <scope>NUCLEOTIDE SEQUENCE [LARGE SCALE GENOMIC DNA]</scope>
    <source>
        <strain evidence="12 13">MA18</strain>
    </source>
</reference>
<keyword evidence="6 8" id="KW-0862">Zinc</keyword>
<evidence type="ECO:0000313" key="13">
    <source>
        <dbReference type="Proteomes" id="UP000306409"/>
    </source>
</evidence>
<keyword evidence="4 8" id="KW-0547">Nucleotide-binding</keyword>
<dbReference type="Pfam" id="PF05191">
    <property type="entry name" value="ADK_lid"/>
    <property type="match status" value="1"/>
</dbReference>
<feature type="binding site" evidence="8">
    <location>
        <begin position="85"/>
        <end position="88"/>
    </location>
    <ligand>
        <name>AMP</name>
        <dbReference type="ChEBI" id="CHEBI:456215"/>
    </ligand>
</feature>
<dbReference type="InterPro" id="IPR027417">
    <property type="entry name" value="P-loop_NTPase"/>
</dbReference>
<feature type="binding site" evidence="8">
    <location>
        <position position="171"/>
    </location>
    <ligand>
        <name>AMP</name>
        <dbReference type="ChEBI" id="CHEBI:456215"/>
    </ligand>
</feature>
<name>A0A4U7JHK6_9FIRM</name>
<dbReference type="GO" id="GO:0005524">
    <property type="term" value="F:ATP binding"/>
    <property type="evidence" value="ECO:0007669"/>
    <property type="project" value="UniProtKB-UniRule"/>
</dbReference>
<feature type="binding site" evidence="8">
    <location>
        <position position="153"/>
    </location>
    <ligand>
        <name>Zn(2+)</name>
        <dbReference type="ChEBI" id="CHEBI:29105"/>
        <note>structural</note>
    </ligand>
</feature>
<comment type="pathway">
    <text evidence="8">Purine metabolism; AMP biosynthesis via salvage pathway; AMP from ADP: step 1/1.</text>
</comment>
<evidence type="ECO:0000256" key="7">
    <source>
        <dbReference type="ARBA" id="ARBA00022840"/>
    </source>
</evidence>
<evidence type="ECO:0000259" key="11">
    <source>
        <dbReference type="Pfam" id="PF05191"/>
    </source>
</evidence>
<organism evidence="12 13">
    <name type="scientific">Ruminiclostridium herbifermentans</name>
    <dbReference type="NCBI Taxonomy" id="2488810"/>
    <lineage>
        <taxon>Bacteria</taxon>
        <taxon>Bacillati</taxon>
        <taxon>Bacillota</taxon>
        <taxon>Clostridia</taxon>
        <taxon>Eubacteriales</taxon>
        <taxon>Oscillospiraceae</taxon>
        <taxon>Ruminiclostridium</taxon>
    </lineage>
</organism>
<dbReference type="KEGG" id="rher:EHE19_003875"/>
<dbReference type="EC" id="2.7.4.3" evidence="8 10"/>
<feature type="binding site" evidence="8">
    <location>
        <position position="127"/>
    </location>
    <ligand>
        <name>ATP</name>
        <dbReference type="ChEBI" id="CHEBI:30616"/>
    </ligand>
</feature>
<dbReference type="GO" id="GO:0044209">
    <property type="term" value="P:AMP salvage"/>
    <property type="evidence" value="ECO:0007669"/>
    <property type="project" value="UniProtKB-UniRule"/>
</dbReference>
<dbReference type="SUPFAM" id="SSF52540">
    <property type="entry name" value="P-loop containing nucleoside triphosphate hydrolases"/>
    <property type="match status" value="1"/>
</dbReference>
<feature type="binding site" evidence="8">
    <location>
        <position position="133"/>
    </location>
    <ligand>
        <name>Zn(2+)</name>
        <dbReference type="ChEBI" id="CHEBI:29105"/>
        <note>structural</note>
    </ligand>
</feature>
<keyword evidence="5 8" id="KW-0418">Kinase</keyword>
<keyword evidence="7 8" id="KW-0067">ATP-binding</keyword>
<evidence type="ECO:0000256" key="9">
    <source>
        <dbReference type="RuleBase" id="RU003330"/>
    </source>
</evidence>
<evidence type="ECO:0000256" key="8">
    <source>
        <dbReference type="HAMAP-Rule" id="MF_00235"/>
    </source>
</evidence>
<dbReference type="GO" id="GO:0008270">
    <property type="term" value="F:zinc ion binding"/>
    <property type="evidence" value="ECO:0007669"/>
    <property type="project" value="UniProtKB-UniRule"/>
</dbReference>
<keyword evidence="8" id="KW-0963">Cytoplasm</keyword>
<evidence type="ECO:0000313" key="12">
    <source>
        <dbReference type="EMBL" id="QNU67624.1"/>
    </source>
</evidence>
<dbReference type="PANTHER" id="PTHR23359">
    <property type="entry name" value="NUCLEOTIDE KINASE"/>
    <property type="match status" value="1"/>
</dbReference>
<dbReference type="FunFam" id="3.40.50.300:FF:000106">
    <property type="entry name" value="Adenylate kinase mitochondrial"/>
    <property type="match status" value="1"/>
</dbReference>
<dbReference type="GO" id="GO:0005737">
    <property type="term" value="C:cytoplasm"/>
    <property type="evidence" value="ECO:0007669"/>
    <property type="project" value="UniProtKB-SubCell"/>
</dbReference>
<evidence type="ECO:0000256" key="10">
    <source>
        <dbReference type="RuleBase" id="RU003331"/>
    </source>
</evidence>
<dbReference type="Gene3D" id="3.40.50.300">
    <property type="entry name" value="P-loop containing nucleotide triphosphate hydrolases"/>
    <property type="match status" value="1"/>
</dbReference>
<dbReference type="NCBIfam" id="NF011100">
    <property type="entry name" value="PRK14527.1"/>
    <property type="match status" value="1"/>
</dbReference>
<comment type="domain">
    <text evidence="8">Consists of three domains, a large central CORE domain and two small peripheral domains, NMPbind and LID, which undergo movements during catalysis. The LID domain closes over the site of phosphoryl transfer upon ATP binding. Assembling and dissambling the active center during each catalytic cycle provides an effective means to prevent ATP hydrolysis. Some bacteria have evolved a zinc-coordinating structure that stabilizes the LID domain.</text>
</comment>
<dbReference type="AlphaFoldDB" id="A0A4U7JHK6"/>
<comment type="subcellular location">
    <subcellularLocation>
        <location evidence="8 10">Cytoplasm</location>
    </subcellularLocation>
</comment>
<feature type="binding site" evidence="8">
    <location>
        <position position="160"/>
    </location>
    <ligand>
        <name>AMP</name>
        <dbReference type="ChEBI" id="CHEBI:456215"/>
    </ligand>
</feature>
<evidence type="ECO:0000256" key="4">
    <source>
        <dbReference type="ARBA" id="ARBA00022741"/>
    </source>
</evidence>
<feature type="region of interest" description="LID" evidence="8">
    <location>
        <begin position="126"/>
        <end position="163"/>
    </location>
</feature>
<feature type="region of interest" description="NMP" evidence="8">
    <location>
        <begin position="30"/>
        <end position="59"/>
    </location>
</feature>
<dbReference type="InterPro" id="IPR000850">
    <property type="entry name" value="Adenylat/UMP-CMP_kin"/>
</dbReference>
<accession>A0A4U7JHK6</accession>
<evidence type="ECO:0000256" key="2">
    <source>
        <dbReference type="ARBA" id="ARBA00022723"/>
    </source>
</evidence>
<evidence type="ECO:0000256" key="6">
    <source>
        <dbReference type="ARBA" id="ARBA00022833"/>
    </source>
</evidence>
<dbReference type="GO" id="GO:0004017">
    <property type="term" value="F:AMP kinase activity"/>
    <property type="evidence" value="ECO:0007669"/>
    <property type="project" value="UniProtKB-UniRule"/>
</dbReference>
<evidence type="ECO:0000256" key="5">
    <source>
        <dbReference type="ARBA" id="ARBA00022777"/>
    </source>
</evidence>
<feature type="binding site" evidence="8">
    <location>
        <begin position="10"/>
        <end position="15"/>
    </location>
    <ligand>
        <name>ATP</name>
        <dbReference type="ChEBI" id="CHEBI:30616"/>
    </ligand>
</feature>
<dbReference type="HAMAP" id="MF_00235">
    <property type="entry name" value="Adenylate_kinase_Adk"/>
    <property type="match status" value="1"/>
</dbReference>
<dbReference type="InterPro" id="IPR007862">
    <property type="entry name" value="Adenylate_kinase_lid-dom"/>
</dbReference>
<comment type="subunit">
    <text evidence="8 10">Monomer.</text>
</comment>
<feature type="binding site" evidence="8">
    <location>
        <position position="36"/>
    </location>
    <ligand>
        <name>AMP</name>
        <dbReference type="ChEBI" id="CHEBI:456215"/>
    </ligand>
</feature>
<keyword evidence="13" id="KW-1185">Reference proteome</keyword>
<dbReference type="PROSITE" id="PS00113">
    <property type="entry name" value="ADENYLATE_KINASE"/>
    <property type="match status" value="1"/>
</dbReference>
<dbReference type="UniPathway" id="UPA00588">
    <property type="reaction ID" value="UER00649"/>
</dbReference>
<dbReference type="NCBIfam" id="NF001380">
    <property type="entry name" value="PRK00279.1-2"/>
    <property type="match status" value="1"/>
</dbReference>
<evidence type="ECO:0000256" key="1">
    <source>
        <dbReference type="ARBA" id="ARBA00022679"/>
    </source>
</evidence>
<evidence type="ECO:0000256" key="3">
    <source>
        <dbReference type="ARBA" id="ARBA00022727"/>
    </source>
</evidence>
<dbReference type="NCBIfam" id="NF001381">
    <property type="entry name" value="PRK00279.1-3"/>
    <property type="match status" value="1"/>
</dbReference>
<dbReference type="NCBIfam" id="TIGR01351">
    <property type="entry name" value="adk"/>
    <property type="match status" value="1"/>
</dbReference>
<feature type="binding site" evidence="8">
    <location>
        <begin position="136"/>
        <end position="137"/>
    </location>
    <ligand>
        <name>ATP</name>
        <dbReference type="ChEBI" id="CHEBI:30616"/>
    </ligand>
</feature>
<comment type="similarity">
    <text evidence="8 9">Belongs to the adenylate kinase family.</text>
</comment>
<feature type="binding site" evidence="8">
    <location>
        <position position="130"/>
    </location>
    <ligand>
        <name>Zn(2+)</name>
        <dbReference type="ChEBI" id="CHEBI:29105"/>
        <note>structural</note>
    </ligand>
</feature>
<feature type="binding site" evidence="8">
    <location>
        <position position="31"/>
    </location>
    <ligand>
        <name>AMP</name>
        <dbReference type="ChEBI" id="CHEBI:456215"/>
    </ligand>
</feature>
<dbReference type="OrthoDB" id="9805030at2"/>
<dbReference type="EMBL" id="CP061336">
    <property type="protein sequence ID" value="QNU67624.1"/>
    <property type="molecule type" value="Genomic_DNA"/>
</dbReference>
<dbReference type="PRINTS" id="PR00094">
    <property type="entry name" value="ADENYLTKNASE"/>
</dbReference>
<sequence length="214" mass="23618">MKIILLGAPGAGKGTQAKIISEKLEIPHISTGDIFRANIKGNTPLGMKVKEYLDNGELVPDELTVEIVKDRLGNDDCAKGYILDGFPRTIPQAEYLDKVLSEMNTSIDLALLIDVKDEDIITRMSGRRVCTNCGATYNIVFNPTKVEGICDSCNSEVIQRADDSAETVLNRLETYHKQTQPLIDYYKKTNKLVVAEGAEEVKDTTERVLKALGI</sequence>
<dbReference type="InterPro" id="IPR033690">
    <property type="entry name" value="Adenylat_kinase_CS"/>
</dbReference>
<dbReference type="RefSeq" id="WP_137697981.1">
    <property type="nucleotide sequence ID" value="NZ_CP061336.1"/>
</dbReference>